<sequence length="514" mass="56550">MVFYSTKTIFTFIFFFLLVISLPHFIASASIDFNGSVLHKISPIQFVNSAKEVITNLQQVTAILSRFNVDVEAGHPPVSNAISDCLDLVDLSTENLRWSISAIQNPNRKDKSTGNLSSDLRTWLSAVLVNPDTCIEGLQGTNVIGLVSAGLDRVKSAVKNLLDEVIPVNDHLTTGIASDRFPSWIKDYEVNLLQANRINADAVVAADGSGDYSSVMDAISAAPENSTKRYVIHVKKGVYVENVVIDKKKLNIMMIGDGMDATVISGSRSRSKVDGTTTFRSATFAVKGGGFIARDVSFENTAGPEKHQAVALKSSSDHSVFYRCGIFGYQDSLYAHSMRQFYRECKITGTVDFIFGDATAVFQKCQILARQGMPDQKNTITAQGRQHPTQPTGFSFQFCNISADTEVTSPTYLGRPWKTYSRTIFMQSYMSDAIRPEGWLEWVGSFALDTLYYGEYMNSGPGAEVANRVKWSGYHVLNDSSEAIKYTVAQFIEGNLWLPATGVSYDSGLKVNSI</sequence>
<dbReference type="PROSITE" id="PS00800">
    <property type="entry name" value="PECTINESTERASE_1"/>
    <property type="match status" value="1"/>
</dbReference>
<dbReference type="FunFam" id="2.160.20.10:FF:000001">
    <property type="entry name" value="Pectinesterase"/>
    <property type="match status" value="1"/>
</dbReference>
<keyword evidence="6 9" id="KW-0378">Hydrolase</keyword>
<evidence type="ECO:0000256" key="4">
    <source>
        <dbReference type="ARBA" id="ARBA00007786"/>
    </source>
</evidence>
<keyword evidence="9" id="KW-0964">Secreted</keyword>
<evidence type="ECO:0000256" key="3">
    <source>
        <dbReference type="ARBA" id="ARBA00006027"/>
    </source>
</evidence>
<dbReference type="AlphaFoldDB" id="A0A9D5AQ52"/>
<evidence type="ECO:0000256" key="6">
    <source>
        <dbReference type="ARBA" id="ARBA00022801"/>
    </source>
</evidence>
<feature type="active site" evidence="8">
    <location>
        <position position="352"/>
    </location>
</feature>
<dbReference type="InterPro" id="IPR033131">
    <property type="entry name" value="Pectinesterase_Asp_AS"/>
</dbReference>
<dbReference type="InterPro" id="IPR000070">
    <property type="entry name" value="Pectinesterase_cat"/>
</dbReference>
<dbReference type="GO" id="GO:0045490">
    <property type="term" value="P:pectin catabolic process"/>
    <property type="evidence" value="ECO:0007669"/>
    <property type="project" value="UniProtKB-UniRule"/>
</dbReference>
<comment type="caution">
    <text evidence="11">The sequence shown here is derived from an EMBL/GenBank/DDBJ whole genome shotgun (WGS) entry which is preliminary data.</text>
</comment>
<dbReference type="SUPFAM" id="SSF101148">
    <property type="entry name" value="Plant invertase/pectin methylesterase inhibitor"/>
    <property type="match status" value="1"/>
</dbReference>
<evidence type="ECO:0000259" key="10">
    <source>
        <dbReference type="SMART" id="SM00856"/>
    </source>
</evidence>
<reference evidence="11 12" key="1">
    <citation type="journal article" date="2022" name="Nat. Genet.">
        <title>Improved pea reference genome and pan-genome highlight genomic features and evolutionary characteristics.</title>
        <authorList>
            <person name="Yang T."/>
            <person name="Liu R."/>
            <person name="Luo Y."/>
            <person name="Hu S."/>
            <person name="Wang D."/>
            <person name="Wang C."/>
            <person name="Pandey M.K."/>
            <person name="Ge S."/>
            <person name="Xu Q."/>
            <person name="Li N."/>
            <person name="Li G."/>
            <person name="Huang Y."/>
            <person name="Saxena R.K."/>
            <person name="Ji Y."/>
            <person name="Li M."/>
            <person name="Yan X."/>
            <person name="He Y."/>
            <person name="Liu Y."/>
            <person name="Wang X."/>
            <person name="Xiang C."/>
            <person name="Varshney R.K."/>
            <person name="Ding H."/>
            <person name="Gao S."/>
            <person name="Zong X."/>
        </authorList>
    </citation>
    <scope>NUCLEOTIDE SEQUENCE [LARGE SCALE GENOMIC DNA]</scope>
    <source>
        <strain evidence="11 12">cv. Zhongwan 6</strain>
    </source>
</reference>
<evidence type="ECO:0000313" key="11">
    <source>
        <dbReference type="EMBL" id="KAI5415371.1"/>
    </source>
</evidence>
<dbReference type="Gramene" id="Psat04G0071300-T1">
    <property type="protein sequence ID" value="KAI5415371.1"/>
    <property type="gene ID" value="KIW84_040713"/>
</dbReference>
<dbReference type="GO" id="GO:0004857">
    <property type="term" value="F:enzyme inhibitor activity"/>
    <property type="evidence" value="ECO:0007669"/>
    <property type="project" value="InterPro"/>
</dbReference>
<dbReference type="InterPro" id="IPR035513">
    <property type="entry name" value="Invertase/methylesterase_inhib"/>
</dbReference>
<dbReference type="SUPFAM" id="SSF51126">
    <property type="entry name" value="Pectin lyase-like"/>
    <property type="match status" value="1"/>
</dbReference>
<evidence type="ECO:0000256" key="8">
    <source>
        <dbReference type="PROSITE-ProRule" id="PRU10040"/>
    </source>
</evidence>
<organism evidence="11 12">
    <name type="scientific">Pisum sativum</name>
    <name type="common">Garden pea</name>
    <name type="synonym">Lathyrus oleraceus</name>
    <dbReference type="NCBI Taxonomy" id="3888"/>
    <lineage>
        <taxon>Eukaryota</taxon>
        <taxon>Viridiplantae</taxon>
        <taxon>Streptophyta</taxon>
        <taxon>Embryophyta</taxon>
        <taxon>Tracheophyta</taxon>
        <taxon>Spermatophyta</taxon>
        <taxon>Magnoliopsida</taxon>
        <taxon>eudicotyledons</taxon>
        <taxon>Gunneridae</taxon>
        <taxon>Pentapetalae</taxon>
        <taxon>rosids</taxon>
        <taxon>fabids</taxon>
        <taxon>Fabales</taxon>
        <taxon>Fabaceae</taxon>
        <taxon>Papilionoideae</taxon>
        <taxon>50 kb inversion clade</taxon>
        <taxon>NPAAA clade</taxon>
        <taxon>Hologalegina</taxon>
        <taxon>IRL clade</taxon>
        <taxon>Fabeae</taxon>
        <taxon>Lathyrus</taxon>
    </lineage>
</organism>
<keyword evidence="12" id="KW-1185">Reference proteome</keyword>
<evidence type="ECO:0000256" key="7">
    <source>
        <dbReference type="ARBA" id="ARBA00023085"/>
    </source>
</evidence>
<dbReference type="EMBL" id="JAMSHJ010000004">
    <property type="protein sequence ID" value="KAI5415371.1"/>
    <property type="molecule type" value="Genomic_DNA"/>
</dbReference>
<dbReference type="OrthoDB" id="2019149at2759"/>
<evidence type="ECO:0000256" key="9">
    <source>
        <dbReference type="RuleBase" id="RU000589"/>
    </source>
</evidence>
<dbReference type="GO" id="GO:0042545">
    <property type="term" value="P:cell wall modification"/>
    <property type="evidence" value="ECO:0007669"/>
    <property type="project" value="UniProtKB-UniRule"/>
</dbReference>
<dbReference type="PANTHER" id="PTHR31707">
    <property type="entry name" value="PECTINESTERASE"/>
    <property type="match status" value="1"/>
</dbReference>
<dbReference type="Proteomes" id="UP001058974">
    <property type="component" value="Chromosome 4"/>
</dbReference>
<proteinExistence type="inferred from homology"/>
<comment type="similarity">
    <text evidence="4">In the C-terminal section; belongs to the pectinesterase family.</text>
</comment>
<dbReference type="Pfam" id="PF01095">
    <property type="entry name" value="Pectinesterase"/>
    <property type="match status" value="1"/>
</dbReference>
<dbReference type="InterPro" id="IPR018040">
    <property type="entry name" value="Pectinesterase_Tyr_AS"/>
</dbReference>
<dbReference type="InterPro" id="IPR012334">
    <property type="entry name" value="Pectin_lyas_fold"/>
</dbReference>
<evidence type="ECO:0000313" key="12">
    <source>
        <dbReference type="Proteomes" id="UP001058974"/>
    </source>
</evidence>
<evidence type="ECO:0000256" key="2">
    <source>
        <dbReference type="ARBA" id="ARBA00005184"/>
    </source>
</evidence>
<evidence type="ECO:0000256" key="1">
    <source>
        <dbReference type="ARBA" id="ARBA00004191"/>
    </source>
</evidence>
<dbReference type="EC" id="3.1.1.11" evidence="9"/>
<accession>A0A9D5AQ52</accession>
<keyword evidence="5 9" id="KW-0134">Cell wall</keyword>
<name>A0A9D5AQ52_PEA</name>
<feature type="domain" description="Pectinesterase inhibitor" evidence="10">
    <location>
        <begin position="28"/>
        <end position="168"/>
    </location>
</feature>
<comment type="function">
    <text evidence="9">Acts in the modification of cell walls via demethylesterification of cell wall pectin.</text>
</comment>
<keyword evidence="9" id="KW-0961">Cell wall biogenesis/degradation</keyword>
<dbReference type="Pfam" id="PF04043">
    <property type="entry name" value="PMEI"/>
    <property type="match status" value="1"/>
</dbReference>
<protein>
    <recommendedName>
        <fullName evidence="9">Pectinesterase</fullName>
        <ecNumber evidence="9">3.1.1.11</ecNumber>
    </recommendedName>
</protein>
<comment type="similarity">
    <text evidence="3">In the N-terminal section; belongs to the PMEI family.</text>
</comment>
<dbReference type="Gene3D" id="2.160.20.10">
    <property type="entry name" value="Single-stranded right-handed beta-helix, Pectin lyase-like"/>
    <property type="match status" value="1"/>
</dbReference>
<comment type="catalytic activity">
    <reaction evidence="9">
        <text>[(1-&gt;4)-alpha-D-galacturonosyl methyl ester](n) + n H2O = [(1-&gt;4)-alpha-D-galacturonosyl](n) + n methanol + n H(+)</text>
        <dbReference type="Rhea" id="RHEA:22380"/>
        <dbReference type="Rhea" id="RHEA-COMP:14570"/>
        <dbReference type="Rhea" id="RHEA-COMP:14573"/>
        <dbReference type="ChEBI" id="CHEBI:15377"/>
        <dbReference type="ChEBI" id="CHEBI:15378"/>
        <dbReference type="ChEBI" id="CHEBI:17790"/>
        <dbReference type="ChEBI" id="CHEBI:140522"/>
        <dbReference type="ChEBI" id="CHEBI:140523"/>
        <dbReference type="EC" id="3.1.1.11"/>
    </reaction>
</comment>
<dbReference type="InterPro" id="IPR011050">
    <property type="entry name" value="Pectin_lyase_fold/virulence"/>
</dbReference>
<dbReference type="GO" id="GO:0030599">
    <property type="term" value="F:pectinesterase activity"/>
    <property type="evidence" value="ECO:0007669"/>
    <property type="project" value="UniProtKB-UniRule"/>
</dbReference>
<dbReference type="PROSITE" id="PS00503">
    <property type="entry name" value="PECTINESTERASE_2"/>
    <property type="match status" value="1"/>
</dbReference>
<gene>
    <name evidence="11" type="ORF">KIW84_040713</name>
</gene>
<dbReference type="Gene3D" id="1.20.140.40">
    <property type="entry name" value="Invertase/pectin methylesterase inhibitor family protein"/>
    <property type="match status" value="1"/>
</dbReference>
<keyword evidence="7 9" id="KW-0063">Aspartyl esterase</keyword>
<comment type="pathway">
    <text evidence="2 9">Glycan metabolism; pectin degradation; 2-dehydro-3-deoxy-D-gluconate from pectin: step 1/5.</text>
</comment>
<dbReference type="SMART" id="SM00856">
    <property type="entry name" value="PMEI"/>
    <property type="match status" value="1"/>
</dbReference>
<evidence type="ECO:0000256" key="5">
    <source>
        <dbReference type="ARBA" id="ARBA00022512"/>
    </source>
</evidence>
<dbReference type="CDD" id="cd15799">
    <property type="entry name" value="PMEI-like_4"/>
    <property type="match status" value="1"/>
</dbReference>
<dbReference type="InterPro" id="IPR006501">
    <property type="entry name" value="Pectinesterase_inhib_dom"/>
</dbReference>
<comment type="subcellular location">
    <subcellularLocation>
        <location evidence="1 9">Secreted</location>
        <location evidence="1 9">Cell wall</location>
    </subcellularLocation>
</comment>